<accession>M4BEH4</accession>
<dbReference type="Proteomes" id="UP000011713">
    <property type="component" value="Unassembled WGS sequence"/>
</dbReference>
<reference evidence="3" key="1">
    <citation type="journal article" date="2010" name="Science">
        <title>Signatures of adaptation to obligate biotrophy in the Hyaloperonospora arabidopsidis genome.</title>
        <authorList>
            <person name="Baxter L."/>
            <person name="Tripathy S."/>
            <person name="Ishaque N."/>
            <person name="Boot N."/>
            <person name="Cabral A."/>
            <person name="Kemen E."/>
            <person name="Thines M."/>
            <person name="Ah-Fong A."/>
            <person name="Anderson R."/>
            <person name="Badejoko W."/>
            <person name="Bittner-Eddy P."/>
            <person name="Boore J.L."/>
            <person name="Chibucos M.C."/>
            <person name="Coates M."/>
            <person name="Dehal P."/>
            <person name="Delehaunty K."/>
            <person name="Dong S."/>
            <person name="Downton P."/>
            <person name="Dumas B."/>
            <person name="Fabro G."/>
            <person name="Fronick C."/>
            <person name="Fuerstenberg S.I."/>
            <person name="Fulton L."/>
            <person name="Gaulin E."/>
            <person name="Govers F."/>
            <person name="Hughes L."/>
            <person name="Humphray S."/>
            <person name="Jiang R.H."/>
            <person name="Judelson H."/>
            <person name="Kamoun S."/>
            <person name="Kyung K."/>
            <person name="Meijer H."/>
            <person name="Minx P."/>
            <person name="Morris P."/>
            <person name="Nelson J."/>
            <person name="Phuntumart V."/>
            <person name="Qutob D."/>
            <person name="Rehmany A."/>
            <person name="Rougon-Cardoso A."/>
            <person name="Ryden P."/>
            <person name="Torto-Alalibo T."/>
            <person name="Studholme D."/>
            <person name="Wang Y."/>
            <person name="Win J."/>
            <person name="Wood J."/>
            <person name="Clifton S.W."/>
            <person name="Rogers J."/>
            <person name="Van den Ackerveken G."/>
            <person name="Jones J.D."/>
            <person name="McDowell J.M."/>
            <person name="Beynon J."/>
            <person name="Tyler B.M."/>
        </authorList>
    </citation>
    <scope>NUCLEOTIDE SEQUENCE [LARGE SCALE GENOMIC DNA]</scope>
    <source>
        <strain evidence="3">Emoy2</strain>
    </source>
</reference>
<proteinExistence type="predicted"/>
<feature type="region of interest" description="Disordered" evidence="1">
    <location>
        <begin position="1"/>
        <end position="24"/>
    </location>
</feature>
<dbReference type="HOGENOM" id="CLU_3054448_0_0_1"/>
<evidence type="ECO:0000313" key="3">
    <source>
        <dbReference type="Proteomes" id="UP000011713"/>
    </source>
</evidence>
<feature type="compositionally biased region" description="Gly residues" evidence="1">
    <location>
        <begin position="1"/>
        <end position="10"/>
    </location>
</feature>
<protein>
    <submittedName>
        <fullName evidence="2">Uncharacterized protein</fullName>
    </submittedName>
</protein>
<evidence type="ECO:0000313" key="2">
    <source>
        <dbReference type="EnsemblProtists" id="HpaP804692"/>
    </source>
</evidence>
<sequence length="54" mass="5594">MGGTPGGQLGGAATRGRLVGGGTRSTTDCILRRLSYSSPYDGGNPMTKSTRWFS</sequence>
<dbReference type="EnsemblProtists" id="HpaT804692">
    <property type="protein sequence ID" value="HpaP804692"/>
    <property type="gene ID" value="HpaG804692"/>
</dbReference>
<organism evidence="2 3">
    <name type="scientific">Hyaloperonospora arabidopsidis (strain Emoy2)</name>
    <name type="common">Downy mildew agent</name>
    <name type="synonym">Peronospora arabidopsidis</name>
    <dbReference type="NCBI Taxonomy" id="559515"/>
    <lineage>
        <taxon>Eukaryota</taxon>
        <taxon>Sar</taxon>
        <taxon>Stramenopiles</taxon>
        <taxon>Oomycota</taxon>
        <taxon>Peronosporomycetes</taxon>
        <taxon>Peronosporales</taxon>
        <taxon>Peronosporaceae</taxon>
        <taxon>Hyaloperonospora</taxon>
    </lineage>
</organism>
<dbReference type="AlphaFoldDB" id="M4BEH4"/>
<keyword evidence="3" id="KW-1185">Reference proteome</keyword>
<dbReference type="EMBL" id="JH598174">
    <property type="status" value="NOT_ANNOTATED_CDS"/>
    <property type="molecule type" value="Genomic_DNA"/>
</dbReference>
<dbReference type="InParanoid" id="M4BEH4"/>
<reference evidence="2" key="2">
    <citation type="submission" date="2015-06" db="UniProtKB">
        <authorList>
            <consortium name="EnsemblProtists"/>
        </authorList>
    </citation>
    <scope>IDENTIFICATION</scope>
    <source>
        <strain evidence="2">Emoy2</strain>
    </source>
</reference>
<dbReference type="VEuPathDB" id="FungiDB:HpaG804692"/>
<name>M4BEH4_HYAAE</name>
<evidence type="ECO:0000256" key="1">
    <source>
        <dbReference type="SAM" id="MobiDB-lite"/>
    </source>
</evidence>